<reference evidence="1" key="1">
    <citation type="thesis" date="2020" institute="ProQuest LLC" country="789 East Eisenhower Parkway, Ann Arbor, MI, USA">
        <title>Comparative Genomics and Chromosome Evolution.</title>
        <authorList>
            <person name="Mudd A.B."/>
        </authorList>
    </citation>
    <scope>NUCLEOTIDE SEQUENCE</scope>
    <source>
        <strain evidence="1">HN-11 Male</strain>
        <tissue evidence="1">Kidney and liver</tissue>
    </source>
</reference>
<accession>A0A8J6KAT2</accession>
<sequence>MCDPATTEHSECRLAHGTAHRGVSVAHCSYWCFTQWGRCTNTVQYLKAVINLDCLVQLLYNLLVGLGADLLSLAPLTLVVICHPAVGTYAY</sequence>
<keyword evidence="2" id="KW-1185">Reference proteome</keyword>
<evidence type="ECO:0000313" key="2">
    <source>
        <dbReference type="Proteomes" id="UP000770717"/>
    </source>
</evidence>
<dbReference type="EMBL" id="WNTK01000006">
    <property type="protein sequence ID" value="KAG9481864.1"/>
    <property type="molecule type" value="Genomic_DNA"/>
</dbReference>
<comment type="caution">
    <text evidence="1">The sequence shown here is derived from an EMBL/GenBank/DDBJ whole genome shotgun (WGS) entry which is preliminary data.</text>
</comment>
<dbReference type="AlphaFoldDB" id="A0A8J6KAT2"/>
<proteinExistence type="predicted"/>
<protein>
    <submittedName>
        <fullName evidence="1">Uncharacterized protein</fullName>
    </submittedName>
</protein>
<name>A0A8J6KAT2_ELECQ</name>
<dbReference type="Proteomes" id="UP000770717">
    <property type="component" value="Unassembled WGS sequence"/>
</dbReference>
<evidence type="ECO:0000313" key="1">
    <source>
        <dbReference type="EMBL" id="KAG9481864.1"/>
    </source>
</evidence>
<gene>
    <name evidence="1" type="ORF">GDO78_010869</name>
</gene>
<organism evidence="1 2">
    <name type="scientific">Eleutherodactylus coqui</name>
    <name type="common">Puerto Rican coqui</name>
    <dbReference type="NCBI Taxonomy" id="57060"/>
    <lineage>
        <taxon>Eukaryota</taxon>
        <taxon>Metazoa</taxon>
        <taxon>Chordata</taxon>
        <taxon>Craniata</taxon>
        <taxon>Vertebrata</taxon>
        <taxon>Euteleostomi</taxon>
        <taxon>Amphibia</taxon>
        <taxon>Batrachia</taxon>
        <taxon>Anura</taxon>
        <taxon>Neobatrachia</taxon>
        <taxon>Hyloidea</taxon>
        <taxon>Eleutherodactylidae</taxon>
        <taxon>Eleutherodactylinae</taxon>
        <taxon>Eleutherodactylus</taxon>
        <taxon>Eleutherodactylus</taxon>
    </lineage>
</organism>